<evidence type="ECO:0000313" key="3">
    <source>
        <dbReference type="Proteomes" id="UP000017819"/>
    </source>
</evidence>
<organism evidence="2 3">
    <name type="scientific">Lutibaculum baratangense AMV1</name>
    <dbReference type="NCBI Taxonomy" id="631454"/>
    <lineage>
        <taxon>Bacteria</taxon>
        <taxon>Pseudomonadati</taxon>
        <taxon>Pseudomonadota</taxon>
        <taxon>Alphaproteobacteria</taxon>
        <taxon>Hyphomicrobiales</taxon>
        <taxon>Tepidamorphaceae</taxon>
        <taxon>Lutibaculum</taxon>
    </lineage>
</organism>
<dbReference type="PANTHER" id="PTHR38482:SF1">
    <property type="entry name" value="DMT FAMILY PROTEIN"/>
    <property type="match status" value="1"/>
</dbReference>
<dbReference type="RefSeq" id="WP_023431955.1">
    <property type="nucleotide sequence ID" value="NZ_AWXZ01000023.1"/>
</dbReference>
<dbReference type="AlphaFoldDB" id="V4QZV8"/>
<feature type="transmembrane region" description="Helical" evidence="1">
    <location>
        <begin position="72"/>
        <end position="90"/>
    </location>
</feature>
<keyword evidence="1" id="KW-0472">Membrane</keyword>
<name>V4QZV8_9HYPH</name>
<dbReference type="PATRIC" id="fig|631454.5.peg.1793"/>
<keyword evidence="1" id="KW-1133">Transmembrane helix</keyword>
<feature type="transmembrane region" description="Helical" evidence="1">
    <location>
        <begin position="96"/>
        <end position="118"/>
    </location>
</feature>
<dbReference type="Pfam" id="PF04342">
    <property type="entry name" value="DMT_6"/>
    <property type="match status" value="1"/>
</dbReference>
<keyword evidence="1" id="KW-0812">Transmembrane</keyword>
<feature type="transmembrane region" description="Helical" evidence="1">
    <location>
        <begin position="38"/>
        <end position="60"/>
    </location>
</feature>
<reference evidence="2 3" key="1">
    <citation type="journal article" date="2014" name="Genome Announc.">
        <title>Draft Genome Sequence of Lutibaculum baratangense Strain AMV1T, Isolated from a Mud Volcano in Andamans, India.</title>
        <authorList>
            <person name="Singh A."/>
            <person name="Sreenivas A."/>
            <person name="Sathyanarayana Reddy G."/>
            <person name="Pinnaka A.K."/>
            <person name="Shivaji S."/>
        </authorList>
    </citation>
    <scope>NUCLEOTIDE SEQUENCE [LARGE SCALE GENOMIC DNA]</scope>
    <source>
        <strain evidence="2 3">AMV1</strain>
    </source>
</reference>
<protein>
    <submittedName>
        <fullName evidence="2">Putative membrane protein</fullName>
    </submittedName>
</protein>
<dbReference type="OrthoDB" id="9805206at2"/>
<feature type="transmembrane region" description="Helical" evidence="1">
    <location>
        <begin position="7"/>
        <end position="26"/>
    </location>
</feature>
<dbReference type="PIRSF" id="PIRSF021239">
    <property type="entry name" value="UCP021239"/>
    <property type="match status" value="1"/>
</dbReference>
<sequence>MPEISRYVLPVLLLLASNVMMTLAWYGHLRFEHRPLAIVVLASWGIAFFEYCLAVPANRIGYGVYSGAELKTIQEVVTLSIFAVFSVVYLREDLTLNHLLGFALIALGAYVVFAGPFAERVIVTAR</sequence>
<dbReference type="eggNOG" id="COG3169">
    <property type="taxonomic scope" value="Bacteria"/>
</dbReference>
<comment type="caution">
    <text evidence="2">The sequence shown here is derived from an EMBL/GenBank/DDBJ whole genome shotgun (WGS) entry which is preliminary data.</text>
</comment>
<evidence type="ECO:0000256" key="1">
    <source>
        <dbReference type="SAM" id="Phobius"/>
    </source>
</evidence>
<dbReference type="EMBL" id="AWXZ01000023">
    <property type="protein sequence ID" value="ESR25297.1"/>
    <property type="molecule type" value="Genomic_DNA"/>
</dbReference>
<proteinExistence type="predicted"/>
<gene>
    <name evidence="2" type="ORF">N177_1814</name>
</gene>
<accession>V4QZV8</accession>
<dbReference type="Proteomes" id="UP000017819">
    <property type="component" value="Unassembled WGS sequence"/>
</dbReference>
<dbReference type="PANTHER" id="PTHR38482">
    <property type="entry name" value="DMT FAMILY PROTEIN"/>
    <property type="match status" value="1"/>
</dbReference>
<evidence type="ECO:0000313" key="2">
    <source>
        <dbReference type="EMBL" id="ESR25297.1"/>
    </source>
</evidence>
<keyword evidence="3" id="KW-1185">Reference proteome</keyword>
<dbReference type="InterPro" id="IPR007437">
    <property type="entry name" value="DUF486"/>
</dbReference>